<keyword evidence="1" id="KW-0732">Signal</keyword>
<dbReference type="AlphaFoldDB" id="A0A2H3JR83"/>
<organism evidence="2 3">
    <name type="scientific">Wolfiporia cocos (strain MD-104)</name>
    <name type="common">Brown rot fungus</name>
    <dbReference type="NCBI Taxonomy" id="742152"/>
    <lineage>
        <taxon>Eukaryota</taxon>
        <taxon>Fungi</taxon>
        <taxon>Dikarya</taxon>
        <taxon>Basidiomycota</taxon>
        <taxon>Agaricomycotina</taxon>
        <taxon>Agaricomycetes</taxon>
        <taxon>Polyporales</taxon>
        <taxon>Phaeolaceae</taxon>
        <taxon>Wolfiporia</taxon>
    </lineage>
</organism>
<name>A0A2H3JR83_WOLCO</name>
<feature type="chain" id="PRO_5013877510" description="Secreted protein" evidence="1">
    <location>
        <begin position="22"/>
        <end position="102"/>
    </location>
</feature>
<evidence type="ECO:0008006" key="4">
    <source>
        <dbReference type="Google" id="ProtNLM"/>
    </source>
</evidence>
<feature type="signal peptide" evidence="1">
    <location>
        <begin position="1"/>
        <end position="21"/>
    </location>
</feature>
<dbReference type="Proteomes" id="UP000218811">
    <property type="component" value="Unassembled WGS sequence"/>
</dbReference>
<protein>
    <recommendedName>
        <fullName evidence="4">Secreted protein</fullName>
    </recommendedName>
</protein>
<evidence type="ECO:0000313" key="3">
    <source>
        <dbReference type="Proteomes" id="UP000218811"/>
    </source>
</evidence>
<dbReference type="EMBL" id="KB468168">
    <property type="protein sequence ID" value="PCH44680.1"/>
    <property type="molecule type" value="Genomic_DNA"/>
</dbReference>
<gene>
    <name evidence="2" type="ORF">WOLCODRAFT_26941</name>
</gene>
<evidence type="ECO:0000313" key="2">
    <source>
        <dbReference type="EMBL" id="PCH44680.1"/>
    </source>
</evidence>
<reference evidence="2 3" key="1">
    <citation type="journal article" date="2012" name="Science">
        <title>The Paleozoic origin of enzymatic lignin decomposition reconstructed from 31 fungal genomes.</title>
        <authorList>
            <person name="Floudas D."/>
            <person name="Binder M."/>
            <person name="Riley R."/>
            <person name="Barry K."/>
            <person name="Blanchette R.A."/>
            <person name="Henrissat B."/>
            <person name="Martinez A.T."/>
            <person name="Otillar R."/>
            <person name="Spatafora J.W."/>
            <person name="Yadav J.S."/>
            <person name="Aerts A."/>
            <person name="Benoit I."/>
            <person name="Boyd A."/>
            <person name="Carlson A."/>
            <person name="Copeland A."/>
            <person name="Coutinho P.M."/>
            <person name="de Vries R.P."/>
            <person name="Ferreira P."/>
            <person name="Findley K."/>
            <person name="Foster B."/>
            <person name="Gaskell J."/>
            <person name="Glotzer D."/>
            <person name="Gorecki P."/>
            <person name="Heitman J."/>
            <person name="Hesse C."/>
            <person name="Hori C."/>
            <person name="Igarashi K."/>
            <person name="Jurgens J.A."/>
            <person name="Kallen N."/>
            <person name="Kersten P."/>
            <person name="Kohler A."/>
            <person name="Kuees U."/>
            <person name="Kumar T.K.A."/>
            <person name="Kuo A."/>
            <person name="LaButti K."/>
            <person name="Larrondo L.F."/>
            <person name="Lindquist E."/>
            <person name="Ling A."/>
            <person name="Lombard V."/>
            <person name="Lucas S."/>
            <person name="Lundell T."/>
            <person name="Martin R."/>
            <person name="McLaughlin D.J."/>
            <person name="Morgenstern I."/>
            <person name="Morin E."/>
            <person name="Murat C."/>
            <person name="Nagy L.G."/>
            <person name="Nolan M."/>
            <person name="Ohm R.A."/>
            <person name="Patyshakuliyeva A."/>
            <person name="Rokas A."/>
            <person name="Ruiz-Duenas F.J."/>
            <person name="Sabat G."/>
            <person name="Salamov A."/>
            <person name="Samejima M."/>
            <person name="Schmutz J."/>
            <person name="Slot J.C."/>
            <person name="St John F."/>
            <person name="Stenlid J."/>
            <person name="Sun H."/>
            <person name="Sun S."/>
            <person name="Syed K."/>
            <person name="Tsang A."/>
            <person name="Wiebenga A."/>
            <person name="Young D."/>
            <person name="Pisabarro A."/>
            <person name="Eastwood D.C."/>
            <person name="Martin F."/>
            <person name="Cullen D."/>
            <person name="Grigoriev I.V."/>
            <person name="Hibbett D.S."/>
        </authorList>
    </citation>
    <scope>NUCLEOTIDE SEQUENCE [LARGE SCALE GENOMIC DNA]</scope>
    <source>
        <strain evidence="2 3">MD-104</strain>
    </source>
</reference>
<accession>A0A2H3JR83</accession>
<keyword evidence="3" id="KW-1185">Reference proteome</keyword>
<sequence length="102" mass="11494">MSTTSAAAAASAWALTHLVLSMRPCLESKPHATVLLSGRLQVRYHHHHLCLLPGVRTPLEAEDESFHVCLEKPWESRLAFFHHFCPASSRIRHKDAHHGPLF</sequence>
<evidence type="ECO:0000256" key="1">
    <source>
        <dbReference type="SAM" id="SignalP"/>
    </source>
</evidence>
<proteinExistence type="predicted"/>